<dbReference type="PANTHER" id="PTHR12452">
    <property type="entry name" value="42-9-9 PROTEIN-RELATED"/>
    <property type="match status" value="1"/>
</dbReference>
<dbReference type="PANTHER" id="PTHR12452:SF0">
    <property type="entry name" value="THIOREDOXIN DOMAIN-CONTAINING PROTEIN 17"/>
    <property type="match status" value="1"/>
</dbReference>
<dbReference type="EMBL" id="NCKV01000175">
    <property type="protein sequence ID" value="RWS31397.1"/>
    <property type="molecule type" value="Genomic_DNA"/>
</dbReference>
<sequence>MNEITVNSCSELNETLQQKKNEFRKIFILFTGSKDSEGNSWCPDCVKAEPVVKKTITKYSDQPSSLFVTAFVGARDVWKSAENAFRTSKDYRVRCVPTILKYGTSLRLEENQCADESLLEMLLEEE</sequence>
<accession>A0A443SV57</accession>
<dbReference type="OrthoDB" id="78947at2759"/>
<dbReference type="InterPro" id="IPR045108">
    <property type="entry name" value="TXNDC17-like"/>
</dbReference>
<name>A0A443SV57_9ACAR</name>
<reference evidence="4 5" key="1">
    <citation type="journal article" date="2018" name="Gigascience">
        <title>Genomes of trombidid mites reveal novel predicted allergens and laterally-transferred genes associated with secondary metabolism.</title>
        <authorList>
            <person name="Dong X."/>
            <person name="Chaisiri K."/>
            <person name="Xia D."/>
            <person name="Armstrong S.D."/>
            <person name="Fang Y."/>
            <person name="Donnelly M.J."/>
            <person name="Kadowaki T."/>
            <person name="McGarry J.W."/>
            <person name="Darby A.C."/>
            <person name="Makepeace B.L."/>
        </authorList>
    </citation>
    <scope>NUCLEOTIDE SEQUENCE [LARGE SCALE GENOMIC DNA]</scope>
    <source>
        <strain evidence="4">UoL-UT</strain>
    </source>
</reference>
<dbReference type="AlphaFoldDB" id="A0A443SV57"/>
<feature type="domain" description="Thioredoxin" evidence="3">
    <location>
        <begin position="7"/>
        <end position="125"/>
    </location>
</feature>
<dbReference type="InterPro" id="IPR036249">
    <property type="entry name" value="Thioredoxin-like_sf"/>
</dbReference>
<protein>
    <recommendedName>
        <fullName evidence="2">Thioredoxin domain-containing protein 17</fullName>
    </recommendedName>
</protein>
<dbReference type="InterPro" id="IPR010357">
    <property type="entry name" value="TXNDC17_dom"/>
</dbReference>
<evidence type="ECO:0000256" key="1">
    <source>
        <dbReference type="ARBA" id="ARBA00008987"/>
    </source>
</evidence>
<evidence type="ECO:0000313" key="5">
    <source>
        <dbReference type="Proteomes" id="UP000288716"/>
    </source>
</evidence>
<dbReference type="Gene3D" id="3.40.30.10">
    <property type="entry name" value="Glutaredoxin"/>
    <property type="match status" value="1"/>
</dbReference>
<proteinExistence type="inferred from homology"/>
<dbReference type="VEuPathDB" id="VectorBase:LDEU000647"/>
<dbReference type="Pfam" id="PF06110">
    <property type="entry name" value="TXD17-like_Trx"/>
    <property type="match status" value="1"/>
</dbReference>
<gene>
    <name evidence="4" type="ORF">B4U80_01897</name>
</gene>
<organism evidence="4 5">
    <name type="scientific">Leptotrombidium deliense</name>
    <dbReference type="NCBI Taxonomy" id="299467"/>
    <lineage>
        <taxon>Eukaryota</taxon>
        <taxon>Metazoa</taxon>
        <taxon>Ecdysozoa</taxon>
        <taxon>Arthropoda</taxon>
        <taxon>Chelicerata</taxon>
        <taxon>Arachnida</taxon>
        <taxon>Acari</taxon>
        <taxon>Acariformes</taxon>
        <taxon>Trombidiformes</taxon>
        <taxon>Prostigmata</taxon>
        <taxon>Anystina</taxon>
        <taxon>Parasitengona</taxon>
        <taxon>Trombiculoidea</taxon>
        <taxon>Trombiculidae</taxon>
        <taxon>Leptotrombidium</taxon>
    </lineage>
</organism>
<evidence type="ECO:0000256" key="2">
    <source>
        <dbReference type="ARBA" id="ARBA00016949"/>
    </source>
</evidence>
<evidence type="ECO:0000313" key="4">
    <source>
        <dbReference type="EMBL" id="RWS31397.1"/>
    </source>
</evidence>
<comment type="similarity">
    <text evidence="1">Belongs to the thioredoxin family.</text>
</comment>
<evidence type="ECO:0000259" key="3">
    <source>
        <dbReference type="Pfam" id="PF06110"/>
    </source>
</evidence>
<dbReference type="GO" id="GO:0005829">
    <property type="term" value="C:cytosol"/>
    <property type="evidence" value="ECO:0007669"/>
    <property type="project" value="TreeGrafter"/>
</dbReference>
<dbReference type="STRING" id="299467.A0A443SV57"/>
<keyword evidence="5" id="KW-1185">Reference proteome</keyword>
<dbReference type="GO" id="GO:0047134">
    <property type="term" value="F:protein-disulfide reductase [NAD(P)H] activity"/>
    <property type="evidence" value="ECO:0007669"/>
    <property type="project" value="InterPro"/>
</dbReference>
<comment type="caution">
    <text evidence="4">The sequence shown here is derived from an EMBL/GenBank/DDBJ whole genome shotgun (WGS) entry which is preliminary data.</text>
</comment>
<dbReference type="SUPFAM" id="SSF52833">
    <property type="entry name" value="Thioredoxin-like"/>
    <property type="match status" value="1"/>
</dbReference>
<dbReference type="Proteomes" id="UP000288716">
    <property type="component" value="Unassembled WGS sequence"/>
</dbReference>